<dbReference type="SUPFAM" id="SSF51182">
    <property type="entry name" value="RmlC-like cupins"/>
    <property type="match status" value="1"/>
</dbReference>
<dbReference type="RefSeq" id="WP_188599305.1">
    <property type="nucleotide sequence ID" value="NZ_BMJW01000003.1"/>
</dbReference>
<dbReference type="Pfam" id="PF06172">
    <property type="entry name" value="Cupin_5"/>
    <property type="match status" value="1"/>
</dbReference>
<dbReference type="Gene3D" id="2.60.120.10">
    <property type="entry name" value="Jelly Rolls"/>
    <property type="match status" value="1"/>
</dbReference>
<reference evidence="2" key="1">
    <citation type="journal article" date="2014" name="Int. J. Syst. Evol. Microbiol.">
        <title>Complete genome sequence of Corynebacterium casei LMG S-19264T (=DSM 44701T), isolated from a smear-ripened cheese.</title>
        <authorList>
            <consortium name="US DOE Joint Genome Institute (JGI-PGF)"/>
            <person name="Walter F."/>
            <person name="Albersmeier A."/>
            <person name="Kalinowski J."/>
            <person name="Ruckert C."/>
        </authorList>
    </citation>
    <scope>NUCLEOTIDE SEQUENCE</scope>
    <source>
        <strain evidence="2">CGMCC 1.15763</strain>
    </source>
</reference>
<protein>
    <recommendedName>
        <fullName evidence="1">DUF985 domain-containing protein</fullName>
    </recommendedName>
</protein>
<dbReference type="Proteomes" id="UP000633278">
    <property type="component" value="Unassembled WGS sequence"/>
</dbReference>
<dbReference type="InterPro" id="IPR009327">
    <property type="entry name" value="Cupin_DUF985"/>
</dbReference>
<evidence type="ECO:0000313" key="2">
    <source>
        <dbReference type="EMBL" id="GGH02037.1"/>
    </source>
</evidence>
<dbReference type="PANTHER" id="PTHR33387:SF3">
    <property type="entry name" value="DUF985 DOMAIN-CONTAINING PROTEIN"/>
    <property type="match status" value="1"/>
</dbReference>
<dbReference type="InterPro" id="IPR011051">
    <property type="entry name" value="RmlC_Cupin_sf"/>
</dbReference>
<name>A0A917I163_9FLAO</name>
<keyword evidence="3" id="KW-1185">Reference proteome</keyword>
<dbReference type="InterPro" id="IPR014710">
    <property type="entry name" value="RmlC-like_jellyroll"/>
</dbReference>
<evidence type="ECO:0000313" key="3">
    <source>
        <dbReference type="Proteomes" id="UP000633278"/>
    </source>
</evidence>
<reference evidence="2" key="2">
    <citation type="submission" date="2020-09" db="EMBL/GenBank/DDBJ databases">
        <authorList>
            <person name="Sun Q."/>
            <person name="Zhou Y."/>
        </authorList>
    </citation>
    <scope>NUCLEOTIDE SEQUENCE</scope>
    <source>
        <strain evidence="2">CGMCC 1.15763</strain>
    </source>
</reference>
<comment type="caution">
    <text evidence="2">The sequence shown here is derived from an EMBL/GenBank/DDBJ whole genome shotgun (WGS) entry which is preliminary data.</text>
</comment>
<sequence>MKRVNQIVEKLGLVPHPEGGYYKETYRSIESFHPENLDKSYTGKRNYSTCIYFLLTSSDFSAFHKIKQDEIWHFHEGSSIKLHTISEKGTHKEYLIGNDLLNGQEPQLVVYGNHWFAASVVEKNSYALVSCTVSPGFDFSDFILPTRDQLITKYPEHKQLITEYTQK</sequence>
<accession>A0A917I163</accession>
<dbReference type="InterPro" id="IPR039935">
    <property type="entry name" value="YML079W-like"/>
</dbReference>
<feature type="domain" description="DUF985" evidence="1">
    <location>
        <begin position="6"/>
        <end position="143"/>
    </location>
</feature>
<dbReference type="PANTHER" id="PTHR33387">
    <property type="entry name" value="RMLC-LIKE JELLY ROLL FOLD PROTEIN"/>
    <property type="match status" value="1"/>
</dbReference>
<dbReference type="AlphaFoldDB" id="A0A917I163"/>
<organism evidence="2 3">
    <name type="scientific">Polaribacter pacificus</name>
    <dbReference type="NCBI Taxonomy" id="1775173"/>
    <lineage>
        <taxon>Bacteria</taxon>
        <taxon>Pseudomonadati</taxon>
        <taxon>Bacteroidota</taxon>
        <taxon>Flavobacteriia</taxon>
        <taxon>Flavobacteriales</taxon>
        <taxon>Flavobacteriaceae</taxon>
    </lineage>
</organism>
<gene>
    <name evidence="2" type="ORF">GCM10011416_21000</name>
</gene>
<dbReference type="CDD" id="cd06121">
    <property type="entry name" value="cupin_YML079wp"/>
    <property type="match status" value="1"/>
</dbReference>
<evidence type="ECO:0000259" key="1">
    <source>
        <dbReference type="Pfam" id="PF06172"/>
    </source>
</evidence>
<dbReference type="EMBL" id="BMJW01000003">
    <property type="protein sequence ID" value="GGH02037.1"/>
    <property type="molecule type" value="Genomic_DNA"/>
</dbReference>
<proteinExistence type="predicted"/>